<evidence type="ECO:0000256" key="8">
    <source>
        <dbReference type="ARBA" id="ARBA00032707"/>
    </source>
</evidence>
<dbReference type="OrthoDB" id="9780507at2"/>
<feature type="transmembrane region" description="Helical" evidence="10">
    <location>
        <begin position="158"/>
        <end position="174"/>
    </location>
</feature>
<dbReference type="Proteomes" id="UP000000238">
    <property type="component" value="Chromosome"/>
</dbReference>
<evidence type="ECO:0000256" key="5">
    <source>
        <dbReference type="ARBA" id="ARBA00022801"/>
    </source>
</evidence>
<sequence length="175" mass="19289">MNQPRASELFRRADELEQSICRTAIAWARRRRLAPFFRTVSRLGDGVFWYALIGVVCVIEGWESGGFMIVTALACTAIYKLLKLWLVRERPFVTHNDITCDAKVLDKYSFPSGHTLHAVCFTLLTAEISPVLALCVLPFTLCVALSRVVLGLHYPSDVLVGAAIGFCIGAAALSI</sequence>
<organism evidence="12 13">
    <name type="scientific">Hahella chejuensis (strain KCTC 2396)</name>
    <dbReference type="NCBI Taxonomy" id="349521"/>
    <lineage>
        <taxon>Bacteria</taxon>
        <taxon>Pseudomonadati</taxon>
        <taxon>Pseudomonadota</taxon>
        <taxon>Gammaproteobacteria</taxon>
        <taxon>Oceanospirillales</taxon>
        <taxon>Hahellaceae</taxon>
        <taxon>Hahella</taxon>
    </lineage>
</organism>
<dbReference type="RefSeq" id="WP_011395663.1">
    <property type="nucleotide sequence ID" value="NC_007645.1"/>
</dbReference>
<proteinExistence type="predicted"/>
<dbReference type="CDD" id="cd01610">
    <property type="entry name" value="PAP2_like"/>
    <property type="match status" value="1"/>
</dbReference>
<dbReference type="GO" id="GO:0050380">
    <property type="term" value="F:undecaprenyl-diphosphatase activity"/>
    <property type="evidence" value="ECO:0007669"/>
    <property type="project" value="UniProtKB-EC"/>
</dbReference>
<dbReference type="Gene3D" id="1.20.144.10">
    <property type="entry name" value="Phosphatidic acid phosphatase type 2/haloperoxidase"/>
    <property type="match status" value="1"/>
</dbReference>
<reference evidence="12 13" key="1">
    <citation type="journal article" date="2005" name="Nucleic Acids Res.">
        <title>Genomic blueprint of Hahella chejuensis, a marine microbe producing an algicidal agent.</title>
        <authorList>
            <person name="Jeong H."/>
            <person name="Yim J.H."/>
            <person name="Lee C."/>
            <person name="Choi S.-H."/>
            <person name="Park Y.K."/>
            <person name="Yoon S.H."/>
            <person name="Hur C.-G."/>
            <person name="Kang H.-Y."/>
            <person name="Kim D."/>
            <person name="Lee H.H."/>
            <person name="Park K.H."/>
            <person name="Park S.-H."/>
            <person name="Park H.-S."/>
            <person name="Lee H.K."/>
            <person name="Oh T.K."/>
            <person name="Kim J.F."/>
        </authorList>
    </citation>
    <scope>NUCLEOTIDE SEQUENCE [LARGE SCALE GENOMIC DNA]</scope>
    <source>
        <strain evidence="12 13">KCTC 2396</strain>
    </source>
</reference>
<dbReference type="EC" id="3.6.1.27" evidence="2"/>
<evidence type="ECO:0000259" key="11">
    <source>
        <dbReference type="SMART" id="SM00014"/>
    </source>
</evidence>
<dbReference type="HOGENOM" id="CLU_072573_10_2_6"/>
<comment type="catalytic activity">
    <reaction evidence="9">
        <text>di-trans,octa-cis-undecaprenyl diphosphate + H2O = di-trans,octa-cis-undecaprenyl phosphate + phosphate + H(+)</text>
        <dbReference type="Rhea" id="RHEA:28094"/>
        <dbReference type="ChEBI" id="CHEBI:15377"/>
        <dbReference type="ChEBI" id="CHEBI:15378"/>
        <dbReference type="ChEBI" id="CHEBI:43474"/>
        <dbReference type="ChEBI" id="CHEBI:58405"/>
        <dbReference type="ChEBI" id="CHEBI:60392"/>
        <dbReference type="EC" id="3.6.1.27"/>
    </reaction>
</comment>
<evidence type="ECO:0000256" key="10">
    <source>
        <dbReference type="SAM" id="Phobius"/>
    </source>
</evidence>
<dbReference type="GO" id="GO:0005886">
    <property type="term" value="C:plasma membrane"/>
    <property type="evidence" value="ECO:0007669"/>
    <property type="project" value="UniProtKB-SubCell"/>
</dbReference>
<protein>
    <recommendedName>
        <fullName evidence="2">undecaprenyl-diphosphate phosphatase</fullName>
        <ecNumber evidence="2">3.6.1.27</ecNumber>
    </recommendedName>
    <alternativeName>
        <fullName evidence="8">Undecaprenyl pyrophosphate phosphatase</fullName>
    </alternativeName>
</protein>
<evidence type="ECO:0000256" key="6">
    <source>
        <dbReference type="ARBA" id="ARBA00022989"/>
    </source>
</evidence>
<keyword evidence="4 10" id="KW-0812">Transmembrane</keyword>
<dbReference type="AlphaFoldDB" id="Q2SL83"/>
<evidence type="ECO:0000256" key="1">
    <source>
        <dbReference type="ARBA" id="ARBA00004651"/>
    </source>
</evidence>
<evidence type="ECO:0000256" key="4">
    <source>
        <dbReference type="ARBA" id="ARBA00022692"/>
    </source>
</evidence>
<dbReference type="InterPro" id="IPR036938">
    <property type="entry name" value="PAP2/HPO_sf"/>
</dbReference>
<evidence type="ECO:0000256" key="3">
    <source>
        <dbReference type="ARBA" id="ARBA00022475"/>
    </source>
</evidence>
<dbReference type="SMART" id="SM00014">
    <property type="entry name" value="acidPPc"/>
    <property type="match status" value="1"/>
</dbReference>
<keyword evidence="3" id="KW-1003">Cell membrane</keyword>
<evidence type="ECO:0000256" key="7">
    <source>
        <dbReference type="ARBA" id="ARBA00023136"/>
    </source>
</evidence>
<name>Q2SL83_HAHCH</name>
<dbReference type="KEGG" id="hch:HCH_01745"/>
<dbReference type="SUPFAM" id="SSF48317">
    <property type="entry name" value="Acid phosphatase/Vanadium-dependent haloperoxidase"/>
    <property type="match status" value="1"/>
</dbReference>
<feature type="transmembrane region" description="Helical" evidence="10">
    <location>
        <begin position="39"/>
        <end position="59"/>
    </location>
</feature>
<keyword evidence="5" id="KW-0378">Hydrolase</keyword>
<evidence type="ECO:0000256" key="9">
    <source>
        <dbReference type="ARBA" id="ARBA00047594"/>
    </source>
</evidence>
<dbReference type="Pfam" id="PF01569">
    <property type="entry name" value="PAP2"/>
    <property type="match status" value="1"/>
</dbReference>
<dbReference type="EMBL" id="CP000155">
    <property type="protein sequence ID" value="ABC28591.1"/>
    <property type="molecule type" value="Genomic_DNA"/>
</dbReference>
<comment type="subcellular location">
    <subcellularLocation>
        <location evidence="1">Cell membrane</location>
        <topology evidence="1">Multi-pass membrane protein</topology>
    </subcellularLocation>
</comment>
<dbReference type="PANTHER" id="PTHR14969:SF62">
    <property type="entry name" value="DECAPRENYLPHOSPHORYL-5-PHOSPHORIBOSE PHOSPHATASE RV3807C-RELATED"/>
    <property type="match status" value="1"/>
</dbReference>
<feature type="domain" description="Phosphatidic acid phosphatase type 2/haloperoxidase" evidence="11">
    <location>
        <begin position="64"/>
        <end position="173"/>
    </location>
</feature>
<evidence type="ECO:0000313" key="13">
    <source>
        <dbReference type="Proteomes" id="UP000000238"/>
    </source>
</evidence>
<dbReference type="PANTHER" id="PTHR14969">
    <property type="entry name" value="SPHINGOSINE-1-PHOSPHATE PHOSPHOHYDROLASE"/>
    <property type="match status" value="1"/>
</dbReference>
<dbReference type="STRING" id="349521.HCH_01745"/>
<dbReference type="eggNOG" id="COG0671">
    <property type="taxonomic scope" value="Bacteria"/>
</dbReference>
<keyword evidence="6 10" id="KW-1133">Transmembrane helix</keyword>
<keyword evidence="7 10" id="KW-0472">Membrane</keyword>
<gene>
    <name evidence="12" type="ordered locus">HCH_01745</name>
</gene>
<dbReference type="InterPro" id="IPR000326">
    <property type="entry name" value="PAP2/HPO"/>
</dbReference>
<keyword evidence="13" id="KW-1185">Reference proteome</keyword>
<evidence type="ECO:0000313" key="12">
    <source>
        <dbReference type="EMBL" id="ABC28591.1"/>
    </source>
</evidence>
<accession>Q2SL83</accession>
<evidence type="ECO:0000256" key="2">
    <source>
        <dbReference type="ARBA" id="ARBA00012374"/>
    </source>
</evidence>